<reference evidence="7" key="1">
    <citation type="submission" date="2020-01" db="EMBL/GenBank/DDBJ databases">
        <title>Phosphoaccumulans saitamaens gen. nov., sp. nov., a polyphosphate accumulating bacterium isolated from surface river water.</title>
        <authorList>
            <person name="Watanabe K."/>
            <person name="Suda W."/>
        </authorList>
    </citation>
    <scope>NUCLEOTIDE SEQUENCE [LARGE SCALE GENOMIC DNA]</scope>
    <source>
        <strain evidence="7">ICHIAU1</strain>
    </source>
</reference>
<name>A0A7R6R0U6_9RHOO</name>
<protein>
    <submittedName>
        <fullName evidence="6">Type IV secretion system protein PtlB</fullName>
    </submittedName>
</protein>
<dbReference type="Proteomes" id="UP000463961">
    <property type="component" value="Chromosome"/>
</dbReference>
<accession>A0A7R6R0U6</accession>
<proteinExistence type="predicted"/>
<keyword evidence="2 5" id="KW-0812">Transmembrane</keyword>
<dbReference type="InterPro" id="IPR007792">
    <property type="entry name" value="T4SS_VirB3/TrbD/AvhB"/>
</dbReference>
<evidence type="ECO:0000256" key="1">
    <source>
        <dbReference type="ARBA" id="ARBA00004370"/>
    </source>
</evidence>
<keyword evidence="7" id="KW-1185">Reference proteome</keyword>
<evidence type="ECO:0000256" key="5">
    <source>
        <dbReference type="SAM" id="Phobius"/>
    </source>
</evidence>
<keyword evidence="4 5" id="KW-0472">Membrane</keyword>
<evidence type="ECO:0000256" key="4">
    <source>
        <dbReference type="ARBA" id="ARBA00023136"/>
    </source>
</evidence>
<evidence type="ECO:0000256" key="2">
    <source>
        <dbReference type="ARBA" id="ARBA00022692"/>
    </source>
</evidence>
<dbReference type="Pfam" id="PF05101">
    <property type="entry name" value="VirB3"/>
    <property type="match status" value="1"/>
</dbReference>
<organism evidence="6 7">
    <name type="scientific">Fluviibacter phosphoraccumulans</name>
    <dbReference type="NCBI Taxonomy" id="1751046"/>
    <lineage>
        <taxon>Bacteria</taxon>
        <taxon>Pseudomonadati</taxon>
        <taxon>Pseudomonadota</taxon>
        <taxon>Betaproteobacteria</taxon>
        <taxon>Rhodocyclales</taxon>
        <taxon>Fluviibacteraceae</taxon>
        <taxon>Fluviibacter</taxon>
    </lineage>
</organism>
<comment type="subcellular location">
    <subcellularLocation>
        <location evidence="1">Membrane</location>
    </subcellularLocation>
</comment>
<feature type="transmembrane region" description="Helical" evidence="5">
    <location>
        <begin position="44"/>
        <end position="65"/>
    </location>
</feature>
<dbReference type="AlphaFoldDB" id="A0A7R6R0U6"/>
<feature type="transmembrane region" description="Helical" evidence="5">
    <location>
        <begin position="20"/>
        <end position="38"/>
    </location>
</feature>
<evidence type="ECO:0000256" key="3">
    <source>
        <dbReference type="ARBA" id="ARBA00022989"/>
    </source>
</evidence>
<evidence type="ECO:0000313" key="7">
    <source>
        <dbReference type="Proteomes" id="UP000463961"/>
    </source>
</evidence>
<dbReference type="EMBL" id="AP022345">
    <property type="protein sequence ID" value="BBU68730.1"/>
    <property type="molecule type" value="Genomic_DNA"/>
</dbReference>
<dbReference type="GO" id="GO:0016020">
    <property type="term" value="C:membrane"/>
    <property type="evidence" value="ECO:0007669"/>
    <property type="project" value="UniProtKB-SubCell"/>
</dbReference>
<sequence length="113" mass="13153">MAMQKLQQDVIYKGCTRPPLLWGVPLMPLVMILMPGMLVGIVGLAYFLPVSLLALFVSVTAWIWMRAVTKKDDQRLLQIFLRLRLRSRQKNTRHWGCAAYAPIVYFRRRQSSF</sequence>
<gene>
    <name evidence="6" type="primary">ptlB</name>
    <name evidence="6" type="ORF">ICHIAU1_10130</name>
</gene>
<evidence type="ECO:0000313" key="6">
    <source>
        <dbReference type="EMBL" id="BBU68730.1"/>
    </source>
</evidence>
<keyword evidence="3 5" id="KW-1133">Transmembrane helix</keyword>
<dbReference type="RefSeq" id="WP_162050509.1">
    <property type="nucleotide sequence ID" value="NZ_AP022345.1"/>
</dbReference>